<evidence type="ECO:0000313" key="8">
    <source>
        <dbReference type="Proteomes" id="UP001139031"/>
    </source>
</evidence>
<evidence type="ECO:0000256" key="5">
    <source>
        <dbReference type="ARBA" id="ARBA00023014"/>
    </source>
</evidence>
<evidence type="ECO:0000256" key="4">
    <source>
        <dbReference type="ARBA" id="ARBA00023004"/>
    </source>
</evidence>
<keyword evidence="2" id="KW-0949">S-adenosyl-L-methionine</keyword>
<dbReference type="PROSITE" id="PS51918">
    <property type="entry name" value="RADICAL_SAM"/>
    <property type="match status" value="1"/>
</dbReference>
<organism evidence="7 8">
    <name type="scientific">Nannocystis pusilla</name>
    <dbReference type="NCBI Taxonomy" id="889268"/>
    <lineage>
        <taxon>Bacteria</taxon>
        <taxon>Pseudomonadati</taxon>
        <taxon>Myxococcota</taxon>
        <taxon>Polyangia</taxon>
        <taxon>Nannocystales</taxon>
        <taxon>Nannocystaceae</taxon>
        <taxon>Nannocystis</taxon>
    </lineage>
</organism>
<keyword evidence="4" id="KW-0408">Iron</keyword>
<dbReference type="Gene3D" id="3.20.20.70">
    <property type="entry name" value="Aldolase class I"/>
    <property type="match status" value="1"/>
</dbReference>
<dbReference type="Proteomes" id="UP001139031">
    <property type="component" value="Unassembled WGS sequence"/>
</dbReference>
<evidence type="ECO:0000259" key="6">
    <source>
        <dbReference type="PROSITE" id="PS51918"/>
    </source>
</evidence>
<comment type="cofactor">
    <cofactor evidence="1">
        <name>[4Fe-4S] cluster</name>
        <dbReference type="ChEBI" id="CHEBI:49883"/>
    </cofactor>
</comment>
<dbReference type="InterPro" id="IPR007197">
    <property type="entry name" value="rSAM"/>
</dbReference>
<dbReference type="Pfam" id="PF04055">
    <property type="entry name" value="Radical_SAM"/>
    <property type="match status" value="1"/>
</dbReference>
<evidence type="ECO:0000256" key="3">
    <source>
        <dbReference type="ARBA" id="ARBA00022723"/>
    </source>
</evidence>
<dbReference type="SFLD" id="SFLDG01082">
    <property type="entry name" value="B12-binding_domain_containing"/>
    <property type="match status" value="1"/>
</dbReference>
<dbReference type="SUPFAM" id="SSF102114">
    <property type="entry name" value="Radical SAM enzymes"/>
    <property type="match status" value="1"/>
</dbReference>
<feature type="domain" description="Radical SAM core" evidence="6">
    <location>
        <begin position="8"/>
        <end position="243"/>
    </location>
</feature>
<dbReference type="RefSeq" id="WP_224197734.1">
    <property type="nucleotide sequence ID" value="NZ_JAIRAU010000059.1"/>
</dbReference>
<keyword evidence="3" id="KW-0479">Metal-binding</keyword>
<proteinExistence type="predicted"/>
<keyword evidence="5" id="KW-0411">Iron-sulfur</keyword>
<dbReference type="PANTHER" id="PTHR43409">
    <property type="entry name" value="ANAEROBIC MAGNESIUM-PROTOPORPHYRIN IX MONOMETHYL ESTER CYCLASE-RELATED"/>
    <property type="match status" value="1"/>
</dbReference>
<dbReference type="InterPro" id="IPR051198">
    <property type="entry name" value="BchE-like"/>
</dbReference>
<comment type="caution">
    <text evidence="7">The sequence shown here is derived from an EMBL/GenBank/DDBJ whole genome shotgun (WGS) entry which is preliminary data.</text>
</comment>
<name>A0ABS7U609_9BACT</name>
<reference evidence="7" key="1">
    <citation type="submission" date="2021-08" db="EMBL/GenBank/DDBJ databases">
        <authorList>
            <person name="Stevens D.C."/>
        </authorList>
    </citation>
    <scope>NUCLEOTIDE SEQUENCE</scope>
    <source>
        <strain evidence="7">DSM 53165</strain>
    </source>
</reference>
<dbReference type="InterPro" id="IPR013785">
    <property type="entry name" value="Aldolase_TIM"/>
</dbReference>
<dbReference type="SFLD" id="SFLDS00029">
    <property type="entry name" value="Radical_SAM"/>
    <property type="match status" value="1"/>
</dbReference>
<evidence type="ECO:0000256" key="2">
    <source>
        <dbReference type="ARBA" id="ARBA00022691"/>
    </source>
</evidence>
<keyword evidence="8" id="KW-1185">Reference proteome</keyword>
<evidence type="ECO:0000313" key="7">
    <source>
        <dbReference type="EMBL" id="MBZ5715995.1"/>
    </source>
</evidence>
<evidence type="ECO:0000256" key="1">
    <source>
        <dbReference type="ARBA" id="ARBA00001966"/>
    </source>
</evidence>
<dbReference type="EMBL" id="JAIRAU010000059">
    <property type="protein sequence ID" value="MBZ5715995.1"/>
    <property type="molecule type" value="Genomic_DNA"/>
</dbReference>
<sequence length="290" mass="31729">MRYEGKIYRPPSEADAYILQATIGCSWNRCTYCDMYSDKVYRERDTDAVLEDLRTAAAIARSRVDKIFVGDGDALGMPMDRWLAILKAAEAGFPRLRRVSCYATAINILKKTPEELARLREAGLSRLYIGPESGDDATLKRIAKGSTYAEHVLAAERARAAGIELSVIVLLGIAGTERAAEHAAATARLITAMDPAFASALTTTVVPKTPLHTLQTRGRFALPSVVEMLRELRTIVDEARPTDALFRTNHASNYLAIGGRLPRDRAAILATIDSAIAGEVTLRPEWARGL</sequence>
<dbReference type="InterPro" id="IPR058240">
    <property type="entry name" value="rSAM_sf"/>
</dbReference>
<gene>
    <name evidence="7" type="ORF">K7C98_42760</name>
</gene>
<dbReference type="PANTHER" id="PTHR43409:SF4">
    <property type="entry name" value="RADICAL SAM SUPERFAMILY PROTEIN"/>
    <property type="match status" value="1"/>
</dbReference>
<dbReference type="InterPro" id="IPR006638">
    <property type="entry name" value="Elp3/MiaA/NifB-like_rSAM"/>
</dbReference>
<dbReference type="SFLD" id="SFLDG01095">
    <property type="entry name" value="Uncharacterised_Radical_SAM_Su"/>
    <property type="match status" value="1"/>
</dbReference>
<accession>A0ABS7U609</accession>
<protein>
    <submittedName>
        <fullName evidence="7">Radical SAM protein</fullName>
    </submittedName>
</protein>
<dbReference type="CDD" id="cd01335">
    <property type="entry name" value="Radical_SAM"/>
    <property type="match status" value="1"/>
</dbReference>
<dbReference type="SMART" id="SM00729">
    <property type="entry name" value="Elp3"/>
    <property type="match status" value="1"/>
</dbReference>